<accession>A0A875S492</accession>
<evidence type="ECO:0000256" key="6">
    <source>
        <dbReference type="ARBA" id="ARBA00022679"/>
    </source>
</evidence>
<comment type="similarity">
    <text evidence="3">Belongs to the IPK1 type 1 family.</text>
</comment>
<dbReference type="GO" id="GO:0005634">
    <property type="term" value="C:nucleus"/>
    <property type="evidence" value="ECO:0007669"/>
    <property type="project" value="TreeGrafter"/>
</dbReference>
<keyword evidence="8 10" id="KW-0418">Kinase</keyword>
<dbReference type="OrthoDB" id="272370at2759"/>
<reference evidence="11" key="1">
    <citation type="submission" date="2020-10" db="EMBL/GenBank/DDBJ databases">
        <authorList>
            <person name="Roach M.J.R."/>
        </authorList>
    </citation>
    <scope>NUCLEOTIDE SEQUENCE</scope>
    <source>
        <strain evidence="11">CBS 1945</strain>
    </source>
</reference>
<keyword evidence="7 10" id="KW-0547">Nucleotide-binding</keyword>
<comment type="catalytic activity">
    <reaction evidence="1 10">
        <text>1D-myo-inositol 1,3,4,5,6-pentakisphosphate + ATP = 1D-myo-inositol hexakisphosphate + ADP + H(+)</text>
        <dbReference type="Rhea" id="RHEA:20313"/>
        <dbReference type="ChEBI" id="CHEBI:15378"/>
        <dbReference type="ChEBI" id="CHEBI:30616"/>
        <dbReference type="ChEBI" id="CHEBI:57733"/>
        <dbReference type="ChEBI" id="CHEBI:58130"/>
        <dbReference type="ChEBI" id="CHEBI:456216"/>
        <dbReference type="EC" id="2.7.1.158"/>
    </reaction>
</comment>
<dbReference type="Gene3D" id="3.30.200.110">
    <property type="entry name" value="Inositol-pentakisphosphate 2-kinase, N-lobe"/>
    <property type="match status" value="1"/>
</dbReference>
<dbReference type="KEGG" id="bnn:FOA43_002535"/>
<dbReference type="AlphaFoldDB" id="A0A875S492"/>
<proteinExistence type="inferred from homology"/>
<dbReference type="GO" id="GO:0035299">
    <property type="term" value="F:inositol-1,3,4,5,6-pentakisphosphate 2-kinase activity"/>
    <property type="evidence" value="ECO:0007669"/>
    <property type="project" value="UniProtKB-EC"/>
</dbReference>
<keyword evidence="9 10" id="KW-0067">ATP-binding</keyword>
<dbReference type="Proteomes" id="UP000662931">
    <property type="component" value="Chromosome 2"/>
</dbReference>
<evidence type="ECO:0000256" key="1">
    <source>
        <dbReference type="ARBA" id="ARBA00001774"/>
    </source>
</evidence>
<keyword evidence="12" id="KW-1185">Reference proteome</keyword>
<evidence type="ECO:0000313" key="11">
    <source>
        <dbReference type="EMBL" id="QPG75185.1"/>
    </source>
</evidence>
<comment type="function">
    <text evidence="10">Phosphorylates Ins(1,3,4,5,6)P5 at position 2 to form Ins(1,2,3,4,5,6)P6 (InsP6 or phytate).</text>
</comment>
<gene>
    <name evidence="11" type="ORF">FOA43_002535</name>
</gene>
<dbReference type="GO" id="GO:0005524">
    <property type="term" value="F:ATP binding"/>
    <property type="evidence" value="ECO:0007669"/>
    <property type="project" value="UniProtKB-KW"/>
</dbReference>
<evidence type="ECO:0000256" key="5">
    <source>
        <dbReference type="ARBA" id="ARBA00014846"/>
    </source>
</evidence>
<sequence length="248" mass="28769">MDWEFLTKGSANAVYRYCGKDSRLEGKVLRVRLKGNTIRTREVYEYLSSSLFDAIRHYMLQIQLVSLDRQLIKKLEEFSPQGVQLDTGDPEALLMDNVFKGPLSEYKLVKLNKYIVFYVKDEEVLFEFKPKWLYKPPKSFSTCRNCAQAKMKNQSFVNCCLPLINGKEQTEQWFQRIIDEIQRLGLEKEIPLNSCRSGSSLLADLYNVIQALFRLQNKPGFDIHSVLKELKGASDVDNFLLLSMTLKD</sequence>
<dbReference type="PANTHER" id="PTHR14456:SF2">
    <property type="entry name" value="INOSITOL-PENTAKISPHOSPHATE 2-KINASE"/>
    <property type="match status" value="1"/>
</dbReference>
<dbReference type="GeneID" id="62195936"/>
<evidence type="ECO:0000256" key="7">
    <source>
        <dbReference type="ARBA" id="ARBA00022741"/>
    </source>
</evidence>
<keyword evidence="6 10" id="KW-0808">Transferase</keyword>
<dbReference type="InterPro" id="IPR009286">
    <property type="entry name" value="Ins_P5_2-kin"/>
</dbReference>
<evidence type="ECO:0000256" key="2">
    <source>
        <dbReference type="ARBA" id="ARBA00003979"/>
    </source>
</evidence>
<organism evidence="11 12">
    <name type="scientific">Eeniella nana</name>
    <name type="common">Yeast</name>
    <name type="synonym">Brettanomyces nanus</name>
    <dbReference type="NCBI Taxonomy" id="13502"/>
    <lineage>
        <taxon>Eukaryota</taxon>
        <taxon>Fungi</taxon>
        <taxon>Dikarya</taxon>
        <taxon>Ascomycota</taxon>
        <taxon>Saccharomycotina</taxon>
        <taxon>Pichiomycetes</taxon>
        <taxon>Pichiales</taxon>
        <taxon>Pichiaceae</taxon>
        <taxon>Brettanomyces</taxon>
    </lineage>
</organism>
<dbReference type="InterPro" id="IPR043001">
    <property type="entry name" value="IP5_2-K_N_lobe"/>
</dbReference>
<evidence type="ECO:0000256" key="8">
    <source>
        <dbReference type="ARBA" id="ARBA00022777"/>
    </source>
</evidence>
<comment type="function">
    <text evidence="2">Has kinase activity and phosphorylates inositol-1,3,4,5,6-pentakisphosphate (Ins(1,3,4,5,6)P5) to produce 1,2,3,4,5,6-hexakisphosphate (InsP6), also known as phytate.</text>
</comment>
<evidence type="ECO:0000256" key="10">
    <source>
        <dbReference type="RuleBase" id="RU364126"/>
    </source>
</evidence>
<protein>
    <recommendedName>
        <fullName evidence="5 10">Inositol-pentakisphosphate 2-kinase</fullName>
        <ecNumber evidence="4 10">2.7.1.158</ecNumber>
    </recommendedName>
</protein>
<dbReference type="RefSeq" id="XP_038778750.1">
    <property type="nucleotide sequence ID" value="XM_038922822.1"/>
</dbReference>
<evidence type="ECO:0000256" key="9">
    <source>
        <dbReference type="ARBA" id="ARBA00022840"/>
    </source>
</evidence>
<evidence type="ECO:0000256" key="4">
    <source>
        <dbReference type="ARBA" id="ARBA00012023"/>
    </source>
</evidence>
<comment type="domain">
    <text evidence="10">The EXKPK motif is conserved in inositol-pentakisphosphate 2-kinases of both family 1 and 2.</text>
</comment>
<dbReference type="EC" id="2.7.1.158" evidence="4 10"/>
<dbReference type="GO" id="GO:0032958">
    <property type="term" value="P:inositol phosphate biosynthetic process"/>
    <property type="evidence" value="ECO:0007669"/>
    <property type="project" value="TreeGrafter"/>
</dbReference>
<evidence type="ECO:0000256" key="3">
    <source>
        <dbReference type="ARBA" id="ARBA00008305"/>
    </source>
</evidence>
<evidence type="ECO:0000313" key="12">
    <source>
        <dbReference type="Proteomes" id="UP000662931"/>
    </source>
</evidence>
<dbReference type="EMBL" id="CP064813">
    <property type="protein sequence ID" value="QPG75185.1"/>
    <property type="molecule type" value="Genomic_DNA"/>
</dbReference>
<name>A0A875S492_EENNA</name>
<dbReference type="PANTHER" id="PTHR14456">
    <property type="entry name" value="INOSITOL POLYPHOSPHATE KINASE 1"/>
    <property type="match status" value="1"/>
</dbReference>
<dbReference type="Pfam" id="PF06090">
    <property type="entry name" value="Ins_P5_2-kin"/>
    <property type="match status" value="1"/>
</dbReference>